<comment type="caution">
    <text evidence="2">The sequence shown here is derived from an EMBL/GenBank/DDBJ whole genome shotgun (WGS) entry which is preliminary data.</text>
</comment>
<dbReference type="Proteomes" id="UP000439780">
    <property type="component" value="Unassembled WGS sequence"/>
</dbReference>
<sequence>MFDEAAWMKKYSVAMSDLRDIALLELKAPVSDVKPLPYYTGSAEIGAVAEIIGKGATGTDLTGAPDNAPHRGELREAENRITDANGPWLRYVFDCGTNALPLEGVIAGGDSGGPVLIKFEGKWTLVGVTHGLDGSLADVRAVRAGTFKQGVCGQTFASTRISFFAEWIAHYLDMPAISKTPIR</sequence>
<dbReference type="GO" id="GO:0006508">
    <property type="term" value="P:proteolysis"/>
    <property type="evidence" value="ECO:0007669"/>
    <property type="project" value="UniProtKB-KW"/>
</dbReference>
<evidence type="ECO:0000313" key="3">
    <source>
        <dbReference type="Proteomes" id="UP000439780"/>
    </source>
</evidence>
<keyword evidence="2" id="KW-0645">Protease</keyword>
<keyword evidence="3" id="KW-1185">Reference proteome</keyword>
<evidence type="ECO:0000259" key="1">
    <source>
        <dbReference type="Pfam" id="PF00089"/>
    </source>
</evidence>
<gene>
    <name evidence="2" type="ORF">GRI58_06495</name>
</gene>
<dbReference type="OrthoDB" id="267336at2"/>
<dbReference type="RefSeq" id="WP_160752776.1">
    <property type="nucleotide sequence ID" value="NZ_WTYA01000004.1"/>
</dbReference>
<reference evidence="2 3" key="1">
    <citation type="submission" date="2019-12" db="EMBL/GenBank/DDBJ databases">
        <title>Genomic-based taxomic classification of the family Erythrobacteraceae.</title>
        <authorList>
            <person name="Xu L."/>
        </authorList>
    </citation>
    <scope>NUCLEOTIDE SEQUENCE [LARGE SCALE GENOMIC DNA]</scope>
    <source>
        <strain evidence="2 3">KEMB 9005-328</strain>
    </source>
</reference>
<feature type="domain" description="Peptidase S1" evidence="1">
    <location>
        <begin position="18"/>
        <end position="131"/>
    </location>
</feature>
<dbReference type="AlphaFoldDB" id="A0A845AE00"/>
<dbReference type="SUPFAM" id="SSF50494">
    <property type="entry name" value="Trypsin-like serine proteases"/>
    <property type="match status" value="1"/>
</dbReference>
<proteinExistence type="predicted"/>
<protein>
    <submittedName>
        <fullName evidence="2">Trypsin-like serine protease</fullName>
    </submittedName>
</protein>
<evidence type="ECO:0000313" key="2">
    <source>
        <dbReference type="EMBL" id="MXP28470.1"/>
    </source>
</evidence>
<keyword evidence="2" id="KW-0378">Hydrolase</keyword>
<name>A0A845AE00_9SPHN</name>
<dbReference type="InterPro" id="IPR001254">
    <property type="entry name" value="Trypsin_dom"/>
</dbReference>
<dbReference type="Gene3D" id="2.40.10.10">
    <property type="entry name" value="Trypsin-like serine proteases"/>
    <property type="match status" value="1"/>
</dbReference>
<dbReference type="InterPro" id="IPR043504">
    <property type="entry name" value="Peptidase_S1_PA_chymotrypsin"/>
</dbReference>
<dbReference type="InterPro" id="IPR009003">
    <property type="entry name" value="Peptidase_S1_PA"/>
</dbReference>
<dbReference type="EMBL" id="WTYA01000004">
    <property type="protein sequence ID" value="MXP28470.1"/>
    <property type="molecule type" value="Genomic_DNA"/>
</dbReference>
<organism evidence="2 3">
    <name type="scientific">Qipengyuania algicida</name>
    <dbReference type="NCBI Taxonomy" id="1836209"/>
    <lineage>
        <taxon>Bacteria</taxon>
        <taxon>Pseudomonadati</taxon>
        <taxon>Pseudomonadota</taxon>
        <taxon>Alphaproteobacteria</taxon>
        <taxon>Sphingomonadales</taxon>
        <taxon>Erythrobacteraceae</taxon>
        <taxon>Qipengyuania</taxon>
    </lineage>
</organism>
<dbReference type="Pfam" id="PF00089">
    <property type="entry name" value="Trypsin"/>
    <property type="match status" value="1"/>
</dbReference>
<dbReference type="GO" id="GO:0004252">
    <property type="term" value="F:serine-type endopeptidase activity"/>
    <property type="evidence" value="ECO:0007669"/>
    <property type="project" value="InterPro"/>
</dbReference>
<accession>A0A845AE00</accession>